<dbReference type="AlphaFoldDB" id="A0A6H9Z5B9"/>
<evidence type="ECO:0000313" key="3">
    <source>
        <dbReference type="Proteomes" id="UP000468735"/>
    </source>
</evidence>
<dbReference type="RefSeq" id="WP_151559600.1">
    <property type="nucleotide sequence ID" value="NZ_WBMT01000004.1"/>
</dbReference>
<sequence length="99" mass="9984">MSLLFESLAVLSTGIYFTGQVYFKIAAAAAGDGDGDGDGAVELTSATSTAPMAEVGSAVPSLLTDRLLGARHATPNTPAPSRLDDQASLEHHAAAPGSR</sequence>
<dbReference type="EMBL" id="WBMT01000004">
    <property type="protein sequence ID" value="KAB2350040.1"/>
    <property type="molecule type" value="Genomic_DNA"/>
</dbReference>
<dbReference type="Proteomes" id="UP000468735">
    <property type="component" value="Unassembled WGS sequence"/>
</dbReference>
<organism evidence="2 3">
    <name type="scientific">Actinomadura rudentiformis</name>
    <dbReference type="NCBI Taxonomy" id="359158"/>
    <lineage>
        <taxon>Bacteria</taxon>
        <taxon>Bacillati</taxon>
        <taxon>Actinomycetota</taxon>
        <taxon>Actinomycetes</taxon>
        <taxon>Streptosporangiales</taxon>
        <taxon>Thermomonosporaceae</taxon>
        <taxon>Actinomadura</taxon>
    </lineage>
</organism>
<gene>
    <name evidence="2" type="ORF">F8566_09420</name>
</gene>
<feature type="compositionally biased region" description="Basic and acidic residues" evidence="1">
    <location>
        <begin position="82"/>
        <end position="93"/>
    </location>
</feature>
<feature type="region of interest" description="Disordered" evidence="1">
    <location>
        <begin position="67"/>
        <end position="99"/>
    </location>
</feature>
<name>A0A6H9Z5B9_9ACTN</name>
<protein>
    <submittedName>
        <fullName evidence="2">Uncharacterized protein</fullName>
    </submittedName>
</protein>
<comment type="caution">
    <text evidence="2">The sequence shown here is derived from an EMBL/GenBank/DDBJ whole genome shotgun (WGS) entry which is preliminary data.</text>
</comment>
<proteinExistence type="predicted"/>
<keyword evidence="3" id="KW-1185">Reference proteome</keyword>
<evidence type="ECO:0000256" key="1">
    <source>
        <dbReference type="SAM" id="MobiDB-lite"/>
    </source>
</evidence>
<evidence type="ECO:0000313" key="2">
    <source>
        <dbReference type="EMBL" id="KAB2350040.1"/>
    </source>
</evidence>
<reference evidence="2 3" key="1">
    <citation type="submission" date="2019-09" db="EMBL/GenBank/DDBJ databases">
        <title>Actinomadura physcomitrii sp. nov., a novel actinomycete isolated from moss [Physcomitrium sphaericum (Ludw) Fuernr].</title>
        <authorList>
            <person name="Zhuang X."/>
            <person name="Liu C."/>
        </authorList>
    </citation>
    <scope>NUCLEOTIDE SEQUENCE [LARGE SCALE GENOMIC DNA]</scope>
    <source>
        <strain evidence="2 3">HMC1</strain>
    </source>
</reference>
<accession>A0A6H9Z5B9</accession>